<dbReference type="GeneID" id="10644119"/>
<dbReference type="AlphaFoldDB" id="F6BEB6"/>
<dbReference type="InterPro" id="IPR004376">
    <property type="entry name" value="Pesterase_MJ0037"/>
</dbReference>
<accession>F6BEB6</accession>
<dbReference type="STRING" id="880724.Metig_1256"/>
<feature type="domain" description="Calcineurin-like phosphoesterase" evidence="1">
    <location>
        <begin position="22"/>
        <end position="141"/>
    </location>
</feature>
<dbReference type="SUPFAM" id="SSF56300">
    <property type="entry name" value="Metallo-dependent phosphatases"/>
    <property type="match status" value="1"/>
</dbReference>
<dbReference type="RefSeq" id="WP_013799391.1">
    <property type="nucleotide sequence ID" value="NC_015562.1"/>
</dbReference>
<dbReference type="OrthoDB" id="18264at2157"/>
<dbReference type="PANTHER" id="PTHR39323:SF1">
    <property type="entry name" value="BLR1149 PROTEIN"/>
    <property type="match status" value="1"/>
</dbReference>
<dbReference type="GO" id="GO:0016787">
    <property type="term" value="F:hydrolase activity"/>
    <property type="evidence" value="ECO:0007669"/>
    <property type="project" value="InterPro"/>
</dbReference>
<dbReference type="NCBIfam" id="TIGR00024">
    <property type="entry name" value="SbcD_rel_arch"/>
    <property type="match status" value="1"/>
</dbReference>
<evidence type="ECO:0000313" key="2">
    <source>
        <dbReference type="EMBL" id="AEF96793.1"/>
    </source>
</evidence>
<evidence type="ECO:0000313" key="3">
    <source>
        <dbReference type="Proteomes" id="UP000009227"/>
    </source>
</evidence>
<gene>
    <name evidence="2" type="ordered locus">Metig_1256</name>
</gene>
<proteinExistence type="predicted"/>
<evidence type="ECO:0000259" key="1">
    <source>
        <dbReference type="Pfam" id="PF00149"/>
    </source>
</evidence>
<keyword evidence="3" id="KW-1185">Reference proteome</keyword>
<dbReference type="Proteomes" id="UP000009227">
    <property type="component" value="Chromosome"/>
</dbReference>
<dbReference type="Gene3D" id="3.60.21.10">
    <property type="match status" value="1"/>
</dbReference>
<name>F6BEB6_METIK</name>
<dbReference type="PIRSF" id="PIRSF000887">
    <property type="entry name" value="Pesterase_MJ0037"/>
    <property type="match status" value="1"/>
</dbReference>
<dbReference type="CDD" id="cd07391">
    <property type="entry name" value="MPP_PF1019"/>
    <property type="match status" value="1"/>
</dbReference>
<reference evidence="2 3" key="1">
    <citation type="submission" date="2011-05" db="EMBL/GenBank/DDBJ databases">
        <title>Complete sequence of Methanotorris igneus Kol 5.</title>
        <authorList>
            <consortium name="US DOE Joint Genome Institute"/>
            <person name="Lucas S."/>
            <person name="Han J."/>
            <person name="Lapidus A."/>
            <person name="Cheng J.-F."/>
            <person name="Goodwin L."/>
            <person name="Pitluck S."/>
            <person name="Peters L."/>
            <person name="Mikhailova N."/>
            <person name="Chertkov O."/>
            <person name="Han C."/>
            <person name="Tapia R."/>
            <person name="Land M."/>
            <person name="Hauser L."/>
            <person name="Kyrpides N."/>
            <person name="Ivanova N."/>
            <person name="Pagani I."/>
            <person name="Sieprawska-Lupa M."/>
            <person name="Whitman W."/>
            <person name="Woyke T."/>
        </authorList>
    </citation>
    <scope>NUCLEOTIDE SEQUENCE [LARGE SCALE GENOMIC DNA]</scope>
    <source>
        <strain evidence="3">DSM 5666 / JCM 11834 / Kol 5</strain>
    </source>
</reference>
<dbReference type="InterPro" id="IPR024173">
    <property type="entry name" value="Pesterase_MJ0037-like"/>
</dbReference>
<dbReference type="Pfam" id="PF00149">
    <property type="entry name" value="Metallophos"/>
    <property type="match status" value="1"/>
</dbReference>
<dbReference type="EMBL" id="CP002737">
    <property type="protein sequence ID" value="AEF96793.1"/>
    <property type="molecule type" value="Genomic_DNA"/>
</dbReference>
<dbReference type="InterPro" id="IPR029052">
    <property type="entry name" value="Metallo-depent_PP-like"/>
</dbReference>
<dbReference type="KEGG" id="mig:Metig_1256"/>
<organism evidence="3">
    <name type="scientific">Methanotorris igneus (strain DSM 5666 / JCM 11834 / Kol 5)</name>
    <dbReference type="NCBI Taxonomy" id="880724"/>
    <lineage>
        <taxon>Archaea</taxon>
        <taxon>Methanobacteriati</taxon>
        <taxon>Methanobacteriota</taxon>
        <taxon>Methanomada group</taxon>
        <taxon>Methanococci</taxon>
        <taxon>Methanococcales</taxon>
        <taxon>Methanocaldococcaceae</taxon>
        <taxon>Methanotorris</taxon>
    </lineage>
</organism>
<dbReference type="InterPro" id="IPR004843">
    <property type="entry name" value="Calcineurin-like_PHP"/>
</dbReference>
<sequence length="237" mass="27374">MEEKIKLRDFYITSDFCLIIGKVGVIADTHLGFDIYINEKGGNFPQIQKDSITERIDNIIDKYKLKTLVINGDIKHNFELSYNEIEFVKEFLGHLKDRIDLILIKGNHDTFISKVAEELGIEIYEHYKIKNYTITHGHANFKEDESFLILGHEHPSIKLRDEVGAILKLPCYLYNKRYIVLPAFNPLSPGNDLVNNYASSPCIKKDYLDSEVYAITELGLLNFGTLRDLREFVKVNL</sequence>
<dbReference type="HOGENOM" id="CLU_075478_0_1_2"/>
<dbReference type="PANTHER" id="PTHR39323">
    <property type="entry name" value="BLR1149 PROTEIN"/>
    <property type="match status" value="1"/>
</dbReference>
<protein>
    <submittedName>
        <fullName evidence="2">Phosphoesterase</fullName>
    </submittedName>
</protein>